<accession>A0A8B6XAN0</accession>
<evidence type="ECO:0000313" key="6">
    <source>
        <dbReference type="RefSeq" id="WP_156924243.1"/>
    </source>
</evidence>
<dbReference type="PROSITE" id="PS51127">
    <property type="entry name" value="BIG1"/>
    <property type="match status" value="1"/>
</dbReference>
<keyword evidence="3" id="KW-0732">Signal</keyword>
<reference evidence="6" key="1">
    <citation type="submission" date="2025-08" db="UniProtKB">
        <authorList>
            <consortium name="RefSeq"/>
        </authorList>
    </citation>
    <scope>IDENTIFICATION</scope>
</reference>
<protein>
    <recommendedName>
        <fullName evidence="4">Big-1 domain-containing protein</fullName>
    </recommendedName>
</protein>
<feature type="chain" id="PRO_5034829600" description="Big-1 domain-containing protein" evidence="3">
    <location>
        <begin position="28"/>
        <end position="775"/>
    </location>
</feature>
<dbReference type="PROSITE" id="PS50194">
    <property type="entry name" value="FILAMIN_REPEAT"/>
    <property type="match status" value="1"/>
</dbReference>
<dbReference type="InterPro" id="IPR013783">
    <property type="entry name" value="Ig-like_fold"/>
</dbReference>
<dbReference type="Gene3D" id="2.60.40.10">
    <property type="entry name" value="Immunoglobulins"/>
    <property type="match status" value="2"/>
</dbReference>
<keyword evidence="5" id="KW-1185">Reference proteome</keyword>
<name>A0A8B6XAN0_9BURK</name>
<organism evidence="5 6">
    <name type="scientific">Derxia gummosa DSM 723</name>
    <dbReference type="NCBI Taxonomy" id="1121388"/>
    <lineage>
        <taxon>Bacteria</taxon>
        <taxon>Pseudomonadati</taxon>
        <taxon>Pseudomonadota</taxon>
        <taxon>Betaproteobacteria</taxon>
        <taxon>Burkholderiales</taxon>
        <taxon>Alcaligenaceae</taxon>
        <taxon>Derxia</taxon>
    </lineage>
</organism>
<evidence type="ECO:0000256" key="3">
    <source>
        <dbReference type="SAM" id="SignalP"/>
    </source>
</evidence>
<feature type="compositionally biased region" description="Low complexity" evidence="2">
    <location>
        <begin position="33"/>
        <end position="42"/>
    </location>
</feature>
<dbReference type="AlphaFoldDB" id="A0A8B6XAN0"/>
<comment type="similarity">
    <text evidence="1">Belongs to the intimin/invasin family.</text>
</comment>
<dbReference type="RefSeq" id="WP_156924243.1">
    <property type="nucleotide sequence ID" value="NZ_AXWS01000002.1"/>
</dbReference>
<dbReference type="InterPro" id="IPR017868">
    <property type="entry name" value="Filamin/ABP280_repeat-like"/>
</dbReference>
<evidence type="ECO:0000259" key="4">
    <source>
        <dbReference type="PROSITE" id="PS51127"/>
    </source>
</evidence>
<dbReference type="InterPro" id="IPR008964">
    <property type="entry name" value="Invasin/intimin_cell_adhesion"/>
</dbReference>
<feature type="region of interest" description="Disordered" evidence="2">
    <location>
        <begin position="33"/>
        <end position="57"/>
    </location>
</feature>
<dbReference type="Proteomes" id="UP000675920">
    <property type="component" value="Unplaced"/>
</dbReference>
<dbReference type="OrthoDB" id="5522233at2"/>
<evidence type="ECO:0000256" key="1">
    <source>
        <dbReference type="ARBA" id="ARBA00010116"/>
    </source>
</evidence>
<sequence length="775" mass="78282">MIFHPSARARRLGAGVLALTLALGLSACGGSAPGATTSSSGGSNSGGSGSSTSTTPTVAVSFADSSGVAIPDGQQPNISGSTPLRAVATLKQGSTPIANQLVTFTAGTAGLVSFDPSTGTVLTDSNGKASIAVTAAGSATGATLITASAAVVGSSTITAGTYTGSAGVQVNGVSVASITVDPTLTLSPATLSAYGTASVTAKVLQNGASYSDGTTVTFTQGCGSGASITSSVISQSDGTATATFTDAGCAVGGDKNVVITATVGSSSATSTLRVRSPSSGSLMVTSVTPSTSSIVIRGNGGLNRQEFATLIFKLVDLAGTPVPNVPVCFNASAYTGTLNIDSYYYIDESNNKLPAVQGDASSPCAAGDKVRYVKSTGPDGTVKLQVNSGDTPTSVLILARAFYPIGSSTLLSTESKNLTISTGLPYQHKFDLAVDKANIDGMDYSGETAVVTARVNDWFGNPVPDGTVVNMITSGGAICTSSLGSCTTSNGVCSCNLVTQEERPADGRVVVLAYAKGRETFTDNDHNNKYNSGDGFTTGPNSDDLADAYLDKNKSGAFEAASDIGIPLQGTGNYVTGDGMYTETGVDIRRSGIVYFSKMSEPILIFVPDGNRLKKDAGGNYYVSLNEVADCSGATIDEVSLTAYLDDGIGNPMASGTTVTVSDRSSNVSAEVTFGSTVPAVGFRAPSVTVDGLNAPKTSIAVGTDPTLVNTTHTFKIKGVANACTGTGSVTISVKSPKGSEVPARILFRNVNGTLSSSDTRETNRFSIPVKYEAR</sequence>
<feature type="domain" description="Big-1" evidence="4">
    <location>
        <begin position="59"/>
        <end position="163"/>
    </location>
</feature>
<proteinExistence type="inferred from homology"/>
<evidence type="ECO:0000313" key="5">
    <source>
        <dbReference type="Proteomes" id="UP000675920"/>
    </source>
</evidence>
<feature type="signal peptide" evidence="3">
    <location>
        <begin position="1"/>
        <end position="27"/>
    </location>
</feature>
<dbReference type="SUPFAM" id="SSF49373">
    <property type="entry name" value="Invasin/intimin cell-adhesion fragments"/>
    <property type="match status" value="2"/>
</dbReference>
<dbReference type="InterPro" id="IPR003344">
    <property type="entry name" value="Big_1_dom"/>
</dbReference>
<evidence type="ECO:0000256" key="2">
    <source>
        <dbReference type="SAM" id="MobiDB-lite"/>
    </source>
</evidence>